<proteinExistence type="inferred from homology"/>
<evidence type="ECO:0000256" key="4">
    <source>
        <dbReference type="ARBA" id="ARBA00022692"/>
    </source>
</evidence>
<protein>
    <submittedName>
        <fullName evidence="9">Carbohydrate ABC transporter membrane protein 2, CUT1 family</fullName>
    </submittedName>
</protein>
<reference evidence="9 10" key="1">
    <citation type="submission" date="2016-10" db="EMBL/GenBank/DDBJ databases">
        <authorList>
            <person name="de Groot N.N."/>
        </authorList>
    </citation>
    <scope>NUCLEOTIDE SEQUENCE [LARGE SCALE GENOMIC DNA]</scope>
    <source>
        <strain evidence="9 10">DSM 1283</strain>
    </source>
</reference>
<comment type="subcellular location">
    <subcellularLocation>
        <location evidence="1 7">Cell membrane</location>
        <topology evidence="1 7">Multi-pass membrane protein</topology>
    </subcellularLocation>
</comment>
<dbReference type="OrthoDB" id="9787837at2"/>
<dbReference type="GO" id="GO:0005886">
    <property type="term" value="C:plasma membrane"/>
    <property type="evidence" value="ECO:0007669"/>
    <property type="project" value="UniProtKB-SubCell"/>
</dbReference>
<evidence type="ECO:0000256" key="6">
    <source>
        <dbReference type="ARBA" id="ARBA00023136"/>
    </source>
</evidence>
<evidence type="ECO:0000256" key="2">
    <source>
        <dbReference type="ARBA" id="ARBA00022448"/>
    </source>
</evidence>
<feature type="transmembrane region" description="Helical" evidence="7">
    <location>
        <begin position="76"/>
        <end position="100"/>
    </location>
</feature>
<feature type="transmembrane region" description="Helical" evidence="7">
    <location>
        <begin position="12"/>
        <end position="33"/>
    </location>
</feature>
<dbReference type="RefSeq" id="WP_091687449.1">
    <property type="nucleotide sequence ID" value="NZ_BAABFM010000082.1"/>
</dbReference>
<evidence type="ECO:0000256" key="3">
    <source>
        <dbReference type="ARBA" id="ARBA00022475"/>
    </source>
</evidence>
<sequence>MNEKGKKIVNHLILIAGSFIMLFPMVWLISSAFKPGTEIFGSDFKLISENFTLQNFIDGWFINPTHSFGYFLKNTFILVGVVIVGTVISSALTAFAFARLHFKGKGILFIFMLATMMLPAQVTLIPKYIMFSNIGWIDSYLPFIVPAFCAVNGFHIFLMVQFIRGIPKDLDEAAYIDGCSTFGIFLKIIMPLCKPVLFSIAIFTFIWTWDDYINQLIYISSVDKFTVSLFLRSLIDSTSSVAWGPLLANTLISLLPSIILFFIAQPYFVEGIATSGLKG</sequence>
<feature type="transmembrane region" description="Helical" evidence="7">
    <location>
        <begin position="246"/>
        <end position="268"/>
    </location>
</feature>
<dbReference type="CDD" id="cd06261">
    <property type="entry name" value="TM_PBP2"/>
    <property type="match status" value="1"/>
</dbReference>
<feature type="transmembrane region" description="Helical" evidence="7">
    <location>
        <begin position="107"/>
        <end position="129"/>
    </location>
</feature>
<evidence type="ECO:0000256" key="5">
    <source>
        <dbReference type="ARBA" id="ARBA00022989"/>
    </source>
</evidence>
<comment type="similarity">
    <text evidence="7">Belongs to the binding-protein-dependent transport system permease family.</text>
</comment>
<dbReference type="STRING" id="1527.SAMN04489757_12535"/>
<evidence type="ECO:0000259" key="8">
    <source>
        <dbReference type="PROSITE" id="PS50928"/>
    </source>
</evidence>
<keyword evidence="6 7" id="KW-0472">Membrane</keyword>
<feature type="transmembrane region" description="Helical" evidence="7">
    <location>
        <begin position="184"/>
        <end position="209"/>
    </location>
</feature>
<keyword evidence="10" id="KW-1185">Reference proteome</keyword>
<keyword evidence="3" id="KW-1003">Cell membrane</keyword>
<accession>A0A1I5H439</accession>
<evidence type="ECO:0000256" key="7">
    <source>
        <dbReference type="RuleBase" id="RU363032"/>
    </source>
</evidence>
<feature type="transmembrane region" description="Helical" evidence="7">
    <location>
        <begin position="141"/>
        <end position="163"/>
    </location>
</feature>
<evidence type="ECO:0000313" key="9">
    <source>
        <dbReference type="EMBL" id="SFO42796.1"/>
    </source>
</evidence>
<dbReference type="Proteomes" id="UP000198806">
    <property type="component" value="Unassembled WGS sequence"/>
</dbReference>
<dbReference type="Gene3D" id="1.10.3720.10">
    <property type="entry name" value="MetI-like"/>
    <property type="match status" value="1"/>
</dbReference>
<dbReference type="SUPFAM" id="SSF161098">
    <property type="entry name" value="MetI-like"/>
    <property type="match status" value="1"/>
</dbReference>
<gene>
    <name evidence="9" type="ORF">SAMN04489757_12535</name>
</gene>
<dbReference type="GO" id="GO:0055085">
    <property type="term" value="P:transmembrane transport"/>
    <property type="evidence" value="ECO:0007669"/>
    <property type="project" value="InterPro"/>
</dbReference>
<dbReference type="AlphaFoldDB" id="A0A1I5H439"/>
<dbReference type="PROSITE" id="PS50928">
    <property type="entry name" value="ABC_TM1"/>
    <property type="match status" value="1"/>
</dbReference>
<dbReference type="PANTHER" id="PTHR43744">
    <property type="entry name" value="ABC TRANSPORTER PERMEASE PROTEIN MG189-RELATED-RELATED"/>
    <property type="match status" value="1"/>
</dbReference>
<dbReference type="Pfam" id="PF00528">
    <property type="entry name" value="BPD_transp_1"/>
    <property type="match status" value="1"/>
</dbReference>
<evidence type="ECO:0000313" key="10">
    <source>
        <dbReference type="Proteomes" id="UP000198806"/>
    </source>
</evidence>
<keyword evidence="4 7" id="KW-0812">Transmembrane</keyword>
<dbReference type="InterPro" id="IPR035906">
    <property type="entry name" value="MetI-like_sf"/>
</dbReference>
<keyword evidence="2 7" id="KW-0813">Transport</keyword>
<evidence type="ECO:0000256" key="1">
    <source>
        <dbReference type="ARBA" id="ARBA00004651"/>
    </source>
</evidence>
<name>A0A1I5H439_9FIRM</name>
<dbReference type="InterPro" id="IPR000515">
    <property type="entry name" value="MetI-like"/>
</dbReference>
<dbReference type="PANTHER" id="PTHR43744:SF6">
    <property type="entry name" value="ABC TRANSPORTER PERMEASE PROTEIN YESQ-RELATED"/>
    <property type="match status" value="1"/>
</dbReference>
<organism evidence="9 10">
    <name type="scientific">Anaerocolumna aminovalerica</name>
    <dbReference type="NCBI Taxonomy" id="1527"/>
    <lineage>
        <taxon>Bacteria</taxon>
        <taxon>Bacillati</taxon>
        <taxon>Bacillota</taxon>
        <taxon>Clostridia</taxon>
        <taxon>Lachnospirales</taxon>
        <taxon>Lachnospiraceae</taxon>
        <taxon>Anaerocolumna</taxon>
    </lineage>
</organism>
<dbReference type="EMBL" id="FOWD01000025">
    <property type="protein sequence ID" value="SFO42796.1"/>
    <property type="molecule type" value="Genomic_DNA"/>
</dbReference>
<keyword evidence="5 7" id="KW-1133">Transmembrane helix</keyword>
<feature type="domain" description="ABC transmembrane type-1" evidence="8">
    <location>
        <begin position="72"/>
        <end position="264"/>
    </location>
</feature>